<gene>
    <name evidence="1" type="ORF">QN277_028255</name>
</gene>
<evidence type="ECO:0000313" key="2">
    <source>
        <dbReference type="Proteomes" id="UP001293593"/>
    </source>
</evidence>
<dbReference type="EMBL" id="JAWXYG010000009">
    <property type="protein sequence ID" value="KAK4262730.1"/>
    <property type="molecule type" value="Genomic_DNA"/>
</dbReference>
<proteinExistence type="predicted"/>
<dbReference type="AlphaFoldDB" id="A0AAE1K382"/>
<sequence>MWELEIRVLSCEGLNLISHSSSSSSFSWWSSFSFLRPPSSRTTHYFVSVTKLPDQKPKVYSGRLHQVGEGAGEGEGGVLRVPADSSFLSDTQSCLYLEIYEKRRILGPTQVGWCLVPALDIGPPPPPHPSPSVPVRCLSYRLRGRDGCVGSAIINLSIQLKDTCEAAPPVVGIPIGTMEEGHVKFGC</sequence>
<organism evidence="1 2">
    <name type="scientific">Acacia crassicarpa</name>
    <name type="common">northern wattle</name>
    <dbReference type="NCBI Taxonomy" id="499986"/>
    <lineage>
        <taxon>Eukaryota</taxon>
        <taxon>Viridiplantae</taxon>
        <taxon>Streptophyta</taxon>
        <taxon>Embryophyta</taxon>
        <taxon>Tracheophyta</taxon>
        <taxon>Spermatophyta</taxon>
        <taxon>Magnoliopsida</taxon>
        <taxon>eudicotyledons</taxon>
        <taxon>Gunneridae</taxon>
        <taxon>Pentapetalae</taxon>
        <taxon>rosids</taxon>
        <taxon>fabids</taxon>
        <taxon>Fabales</taxon>
        <taxon>Fabaceae</taxon>
        <taxon>Caesalpinioideae</taxon>
        <taxon>mimosoid clade</taxon>
        <taxon>Acacieae</taxon>
        <taxon>Acacia</taxon>
    </lineage>
</organism>
<name>A0AAE1K382_9FABA</name>
<keyword evidence="2" id="KW-1185">Reference proteome</keyword>
<comment type="caution">
    <text evidence="1">The sequence shown here is derived from an EMBL/GenBank/DDBJ whole genome shotgun (WGS) entry which is preliminary data.</text>
</comment>
<dbReference type="Proteomes" id="UP001293593">
    <property type="component" value="Unassembled WGS sequence"/>
</dbReference>
<reference evidence="1" key="1">
    <citation type="submission" date="2023-10" db="EMBL/GenBank/DDBJ databases">
        <title>Chromosome-level genome of the transformable northern wattle, Acacia crassicarpa.</title>
        <authorList>
            <person name="Massaro I."/>
            <person name="Sinha N.R."/>
            <person name="Poethig S."/>
            <person name="Leichty A.R."/>
        </authorList>
    </citation>
    <scope>NUCLEOTIDE SEQUENCE</scope>
    <source>
        <strain evidence="1">Acra3RX</strain>
        <tissue evidence="1">Leaf</tissue>
    </source>
</reference>
<accession>A0AAE1K382</accession>
<protein>
    <submittedName>
        <fullName evidence="1">Uncharacterized protein</fullName>
    </submittedName>
</protein>
<evidence type="ECO:0000313" key="1">
    <source>
        <dbReference type="EMBL" id="KAK4262730.1"/>
    </source>
</evidence>